<reference evidence="1" key="1">
    <citation type="submission" date="2021-01" db="EMBL/GenBank/DDBJ databases">
        <authorList>
            <person name="Sun Q."/>
        </authorList>
    </citation>
    <scope>NUCLEOTIDE SEQUENCE</scope>
    <source>
        <strain evidence="1">YIM B02566</strain>
    </source>
</reference>
<organism evidence="1 2">
    <name type="scientific">Taklimakanibacter albus</name>
    <dbReference type="NCBI Taxonomy" id="2800327"/>
    <lineage>
        <taxon>Bacteria</taxon>
        <taxon>Pseudomonadati</taxon>
        <taxon>Pseudomonadota</taxon>
        <taxon>Alphaproteobacteria</taxon>
        <taxon>Hyphomicrobiales</taxon>
        <taxon>Aestuariivirgaceae</taxon>
        <taxon>Taklimakanibacter</taxon>
    </lineage>
</organism>
<evidence type="ECO:0000313" key="1">
    <source>
        <dbReference type="EMBL" id="MBK1870054.1"/>
    </source>
</evidence>
<evidence type="ECO:0000313" key="2">
    <source>
        <dbReference type="Proteomes" id="UP000616151"/>
    </source>
</evidence>
<keyword evidence="2" id="KW-1185">Reference proteome</keyword>
<dbReference type="Proteomes" id="UP000616151">
    <property type="component" value="Unassembled WGS sequence"/>
</dbReference>
<proteinExistence type="predicted"/>
<sequence>MYNLNDLVFFVQAVETGSFAAAARRLGQPKSTVSKRVAVLEAALGVRLIHRTSRHFALTELGRDVYDHARAAVIEAEAAETIVRRRQAEPSGTVRITTSVPTAQFHLADRLHELARSFPKLSLELHVTDRFIDLVQEGFDIALRSHFAPLPDSGLMQRRVASEPIILVAAPDYLEARGEPSNPEALKEHDGLIVSATARSWRLADKDGHLEEVEPRLRLAADESVVLMKSAIAGLGVACLPASIVAVALKQGILRHVLPDWMAGSVTTTLLTPHRRGQLPAVRAVIEFLSLKQ</sequence>
<protein>
    <submittedName>
        <fullName evidence="1">LysR family transcriptional regulator</fullName>
    </submittedName>
</protein>
<comment type="caution">
    <text evidence="1">The sequence shown here is derived from an EMBL/GenBank/DDBJ whole genome shotgun (WGS) entry which is preliminary data.</text>
</comment>
<accession>A0ACC5RBN9</accession>
<dbReference type="EMBL" id="JAENHL010000008">
    <property type="protein sequence ID" value="MBK1870054.1"/>
    <property type="molecule type" value="Genomic_DNA"/>
</dbReference>
<name>A0ACC5RBN9_9HYPH</name>
<gene>
    <name evidence="1" type="ORF">JHL16_27055</name>
</gene>